<feature type="transmembrane region" description="Helical" evidence="1">
    <location>
        <begin position="20"/>
        <end position="44"/>
    </location>
</feature>
<keyword evidence="1" id="KW-0472">Membrane</keyword>
<evidence type="ECO:0000313" key="3">
    <source>
        <dbReference type="Proteomes" id="UP000054279"/>
    </source>
</evidence>
<keyword evidence="3" id="KW-1185">Reference proteome</keyword>
<evidence type="ECO:0000256" key="1">
    <source>
        <dbReference type="SAM" id="Phobius"/>
    </source>
</evidence>
<dbReference type="EMBL" id="KN837227">
    <property type="protein sequence ID" value="KIJ32409.1"/>
    <property type="molecule type" value="Genomic_DNA"/>
</dbReference>
<accession>A0A0C9UCN8</accession>
<evidence type="ECO:0000313" key="2">
    <source>
        <dbReference type="EMBL" id="KIJ32409.1"/>
    </source>
</evidence>
<keyword evidence="1" id="KW-0812">Transmembrane</keyword>
<dbReference type="OrthoDB" id="2535105at2759"/>
<feature type="transmembrane region" description="Helical" evidence="1">
    <location>
        <begin position="56"/>
        <end position="73"/>
    </location>
</feature>
<dbReference type="HOGENOM" id="CLU_2559780_0_0_1"/>
<dbReference type="AlphaFoldDB" id="A0A0C9UCN8"/>
<gene>
    <name evidence="2" type="ORF">M422DRAFT_265738</name>
</gene>
<sequence length="82" mass="9130">MNSMWFYLIKNYANSVAILTIDWTLTFSVMTTAVVAFLVQSFYAYRTYVLGGKEDLLPSIIITLGLASLVLAVDTSSDHQNT</sequence>
<organism evidence="2 3">
    <name type="scientific">Sphaerobolus stellatus (strain SS14)</name>
    <dbReference type="NCBI Taxonomy" id="990650"/>
    <lineage>
        <taxon>Eukaryota</taxon>
        <taxon>Fungi</taxon>
        <taxon>Dikarya</taxon>
        <taxon>Basidiomycota</taxon>
        <taxon>Agaricomycotina</taxon>
        <taxon>Agaricomycetes</taxon>
        <taxon>Phallomycetidae</taxon>
        <taxon>Geastrales</taxon>
        <taxon>Sphaerobolaceae</taxon>
        <taxon>Sphaerobolus</taxon>
    </lineage>
</organism>
<dbReference type="Proteomes" id="UP000054279">
    <property type="component" value="Unassembled WGS sequence"/>
</dbReference>
<name>A0A0C9UCN8_SPHS4</name>
<protein>
    <submittedName>
        <fullName evidence="2">Unplaced genomic scaffold SPHSTscaffold_152, whole genome shotgun sequence</fullName>
    </submittedName>
</protein>
<keyword evidence="1" id="KW-1133">Transmembrane helix</keyword>
<proteinExistence type="predicted"/>
<reference evidence="2 3" key="1">
    <citation type="submission" date="2014-06" db="EMBL/GenBank/DDBJ databases">
        <title>Evolutionary Origins and Diversification of the Mycorrhizal Mutualists.</title>
        <authorList>
            <consortium name="DOE Joint Genome Institute"/>
            <consortium name="Mycorrhizal Genomics Consortium"/>
            <person name="Kohler A."/>
            <person name="Kuo A."/>
            <person name="Nagy L.G."/>
            <person name="Floudas D."/>
            <person name="Copeland A."/>
            <person name="Barry K.W."/>
            <person name="Cichocki N."/>
            <person name="Veneault-Fourrey C."/>
            <person name="LaButti K."/>
            <person name="Lindquist E.A."/>
            <person name="Lipzen A."/>
            <person name="Lundell T."/>
            <person name="Morin E."/>
            <person name="Murat C."/>
            <person name="Riley R."/>
            <person name="Ohm R."/>
            <person name="Sun H."/>
            <person name="Tunlid A."/>
            <person name="Henrissat B."/>
            <person name="Grigoriev I.V."/>
            <person name="Hibbett D.S."/>
            <person name="Martin F."/>
        </authorList>
    </citation>
    <scope>NUCLEOTIDE SEQUENCE [LARGE SCALE GENOMIC DNA]</scope>
    <source>
        <strain evidence="2 3">SS14</strain>
    </source>
</reference>